<dbReference type="Pfam" id="PF00440">
    <property type="entry name" value="TetR_N"/>
    <property type="match status" value="1"/>
</dbReference>
<reference evidence="7" key="1">
    <citation type="submission" date="2016-02" db="EMBL/GenBank/DDBJ databases">
        <authorList>
            <person name="Rodrigo-Torres Lidia"/>
            <person name="Arahal R.David."/>
        </authorList>
    </citation>
    <scope>NUCLEOTIDE SEQUENCE [LARGE SCALE GENOMIC DNA]</scope>
    <source>
        <strain evidence="7">CECT 8713</strain>
    </source>
</reference>
<evidence type="ECO:0000256" key="2">
    <source>
        <dbReference type="ARBA" id="ARBA00023125"/>
    </source>
</evidence>
<dbReference type="GO" id="GO:0003700">
    <property type="term" value="F:DNA-binding transcription factor activity"/>
    <property type="evidence" value="ECO:0007669"/>
    <property type="project" value="TreeGrafter"/>
</dbReference>
<dbReference type="InterPro" id="IPR050109">
    <property type="entry name" value="HTH-type_TetR-like_transc_reg"/>
</dbReference>
<dbReference type="GO" id="GO:0000976">
    <property type="term" value="F:transcription cis-regulatory region binding"/>
    <property type="evidence" value="ECO:0007669"/>
    <property type="project" value="TreeGrafter"/>
</dbReference>
<evidence type="ECO:0000313" key="6">
    <source>
        <dbReference type="EMBL" id="CZF85670.1"/>
    </source>
</evidence>
<keyword evidence="2 4" id="KW-0238">DNA-binding</keyword>
<organism evidence="6 7">
    <name type="scientific">Grimontia marina</name>
    <dbReference type="NCBI Taxonomy" id="646534"/>
    <lineage>
        <taxon>Bacteria</taxon>
        <taxon>Pseudomonadati</taxon>
        <taxon>Pseudomonadota</taxon>
        <taxon>Gammaproteobacteria</taxon>
        <taxon>Vibrionales</taxon>
        <taxon>Vibrionaceae</taxon>
        <taxon>Grimontia</taxon>
    </lineage>
</organism>
<dbReference type="PROSITE" id="PS50977">
    <property type="entry name" value="HTH_TETR_2"/>
    <property type="match status" value="1"/>
</dbReference>
<sequence length="197" mass="22538">MTRSEQKRLAIITAAKEEFIQHGFAAANMDRVCTIAEVSKRTLYRHFESKEVLFESVLTIIQSSIDESLRYEFDADKSLSEQLTAITRQEVDILYGTYGIPFTRTILMEFLRQPDMASQIISKIYNNKSLNHWFDKAQKAGKIKAIKLELLTQTYSSLFNGMFVWPQVFDMQPIPEGEDLDQKIEHVVSVVVGCCAA</sequence>
<evidence type="ECO:0000313" key="7">
    <source>
        <dbReference type="Proteomes" id="UP000073601"/>
    </source>
</evidence>
<evidence type="ECO:0000256" key="1">
    <source>
        <dbReference type="ARBA" id="ARBA00023015"/>
    </source>
</evidence>
<keyword evidence="7" id="KW-1185">Reference proteome</keyword>
<proteinExistence type="predicted"/>
<dbReference type="PANTHER" id="PTHR30055">
    <property type="entry name" value="HTH-TYPE TRANSCRIPTIONAL REGULATOR RUTR"/>
    <property type="match status" value="1"/>
</dbReference>
<dbReference type="SUPFAM" id="SSF46689">
    <property type="entry name" value="Homeodomain-like"/>
    <property type="match status" value="1"/>
</dbReference>
<dbReference type="PANTHER" id="PTHR30055:SF224">
    <property type="entry name" value="TRANSCRIPTIONAL REGULATOR TETR FAMILY"/>
    <property type="match status" value="1"/>
</dbReference>
<dbReference type="EMBL" id="FIZY01000041">
    <property type="protein sequence ID" value="CZF85670.1"/>
    <property type="molecule type" value="Genomic_DNA"/>
</dbReference>
<dbReference type="PRINTS" id="PR00455">
    <property type="entry name" value="HTHTETR"/>
</dbReference>
<dbReference type="AlphaFoldDB" id="A0A128FGJ5"/>
<dbReference type="InterPro" id="IPR039536">
    <property type="entry name" value="TetR_C_Proteobacteria"/>
</dbReference>
<dbReference type="InterPro" id="IPR001647">
    <property type="entry name" value="HTH_TetR"/>
</dbReference>
<dbReference type="Gene3D" id="1.10.10.60">
    <property type="entry name" value="Homeodomain-like"/>
    <property type="match status" value="1"/>
</dbReference>
<keyword evidence="1" id="KW-0805">Transcription regulation</keyword>
<feature type="domain" description="HTH tetR-type" evidence="5">
    <location>
        <begin position="5"/>
        <end position="65"/>
    </location>
</feature>
<dbReference type="Pfam" id="PF14246">
    <property type="entry name" value="TetR_C_7"/>
    <property type="match status" value="1"/>
</dbReference>
<gene>
    <name evidence="6" type="primary">qacR</name>
    <name evidence="6" type="ORF">GMA8713_03707</name>
</gene>
<evidence type="ECO:0000259" key="5">
    <source>
        <dbReference type="PROSITE" id="PS50977"/>
    </source>
</evidence>
<dbReference type="Gene3D" id="1.10.357.10">
    <property type="entry name" value="Tetracycline Repressor, domain 2"/>
    <property type="match status" value="1"/>
</dbReference>
<evidence type="ECO:0000256" key="4">
    <source>
        <dbReference type="PROSITE-ProRule" id="PRU00335"/>
    </source>
</evidence>
<dbReference type="Proteomes" id="UP000073601">
    <property type="component" value="Unassembled WGS sequence"/>
</dbReference>
<accession>A0A128FGJ5</accession>
<name>A0A128FGJ5_9GAMM</name>
<dbReference type="FunFam" id="1.10.10.60:FF:000141">
    <property type="entry name" value="TetR family transcriptional regulator"/>
    <property type="match status" value="1"/>
</dbReference>
<evidence type="ECO:0000256" key="3">
    <source>
        <dbReference type="ARBA" id="ARBA00023163"/>
    </source>
</evidence>
<dbReference type="OrthoDB" id="116240at2"/>
<dbReference type="RefSeq" id="WP_062712943.1">
    <property type="nucleotide sequence ID" value="NZ_CAWRCI010000041.1"/>
</dbReference>
<keyword evidence="3" id="KW-0804">Transcription</keyword>
<protein>
    <submittedName>
        <fullName evidence="6">HTH-type transcriptional regulator QacR</fullName>
    </submittedName>
</protein>
<feature type="DNA-binding region" description="H-T-H motif" evidence="4">
    <location>
        <begin position="28"/>
        <end position="47"/>
    </location>
</feature>
<dbReference type="InterPro" id="IPR009057">
    <property type="entry name" value="Homeodomain-like_sf"/>
</dbReference>